<dbReference type="AlphaFoldDB" id="A0A9P8VDC2"/>
<evidence type="ECO:0000313" key="2">
    <source>
        <dbReference type="EMBL" id="KAH6688312.1"/>
    </source>
</evidence>
<dbReference type="EMBL" id="JAGSXJ010000009">
    <property type="protein sequence ID" value="KAH6688312.1"/>
    <property type="molecule type" value="Genomic_DNA"/>
</dbReference>
<sequence>MPWPCHALPGQSIKSCLASPESGTVPSRPGEKPRVAPCTSQQYTTWTFPLSSSSLFPPLPLRAGLDLSVCRVGTSIATTAFLATSVRPPTLRPLYSQSRGYLAGSCSRAPSYNNPAPLQAGQQKGTWRPNRTGNWAPPSTPPCPRAAAVVAAASVAFFTPCRRTSQSVSAASVKPDRQQPHHLASYSQVPGTSVHSSSKSHTPKYPTCLKEPPAPQKKKLLRPAVKLLCSARSLSRRALFFLPPPPTHAPLLQAPPPCPPPKKPPLFFDSTLRPTGRTLVSGLSSEDAPIRKTICFSSRPRNRPGFLATADRCLQLALVVTSSSVTQLSRRVRPGRPKRRVPERQPQHSSRVTVSCLLQGY</sequence>
<evidence type="ECO:0000256" key="1">
    <source>
        <dbReference type="SAM" id="MobiDB-lite"/>
    </source>
</evidence>
<proteinExistence type="predicted"/>
<gene>
    <name evidence="2" type="ORF">F5X68DRAFT_79051</name>
</gene>
<name>A0A9P8VDC2_9PEZI</name>
<reference evidence="2" key="1">
    <citation type="journal article" date="2021" name="Nat. Commun.">
        <title>Genetic determinants of endophytism in the Arabidopsis root mycobiome.</title>
        <authorList>
            <person name="Mesny F."/>
            <person name="Miyauchi S."/>
            <person name="Thiergart T."/>
            <person name="Pickel B."/>
            <person name="Atanasova L."/>
            <person name="Karlsson M."/>
            <person name="Huettel B."/>
            <person name="Barry K.W."/>
            <person name="Haridas S."/>
            <person name="Chen C."/>
            <person name="Bauer D."/>
            <person name="Andreopoulos W."/>
            <person name="Pangilinan J."/>
            <person name="LaButti K."/>
            <person name="Riley R."/>
            <person name="Lipzen A."/>
            <person name="Clum A."/>
            <person name="Drula E."/>
            <person name="Henrissat B."/>
            <person name="Kohler A."/>
            <person name="Grigoriev I.V."/>
            <person name="Martin F.M."/>
            <person name="Hacquard S."/>
        </authorList>
    </citation>
    <scope>NUCLEOTIDE SEQUENCE</scope>
    <source>
        <strain evidence="2">MPI-SDFR-AT-0117</strain>
    </source>
</reference>
<feature type="compositionally biased region" description="Basic residues" evidence="1">
    <location>
        <begin position="330"/>
        <end position="339"/>
    </location>
</feature>
<dbReference type="Proteomes" id="UP000770015">
    <property type="component" value="Unassembled WGS sequence"/>
</dbReference>
<feature type="compositionally biased region" description="Polar residues" evidence="1">
    <location>
        <begin position="185"/>
        <end position="200"/>
    </location>
</feature>
<feature type="region of interest" description="Disordered" evidence="1">
    <location>
        <begin position="169"/>
        <end position="214"/>
    </location>
</feature>
<protein>
    <submittedName>
        <fullName evidence="2">Uncharacterized protein</fullName>
    </submittedName>
</protein>
<comment type="caution">
    <text evidence="2">The sequence shown here is derived from an EMBL/GenBank/DDBJ whole genome shotgun (WGS) entry which is preliminary data.</text>
</comment>
<evidence type="ECO:0000313" key="3">
    <source>
        <dbReference type="Proteomes" id="UP000770015"/>
    </source>
</evidence>
<feature type="region of interest" description="Disordered" evidence="1">
    <location>
        <begin position="328"/>
        <end position="350"/>
    </location>
</feature>
<keyword evidence="3" id="KW-1185">Reference proteome</keyword>
<organism evidence="2 3">
    <name type="scientific">Plectosphaerella plurivora</name>
    <dbReference type="NCBI Taxonomy" id="936078"/>
    <lineage>
        <taxon>Eukaryota</taxon>
        <taxon>Fungi</taxon>
        <taxon>Dikarya</taxon>
        <taxon>Ascomycota</taxon>
        <taxon>Pezizomycotina</taxon>
        <taxon>Sordariomycetes</taxon>
        <taxon>Hypocreomycetidae</taxon>
        <taxon>Glomerellales</taxon>
        <taxon>Plectosphaerellaceae</taxon>
        <taxon>Plectosphaerella</taxon>
    </lineage>
</organism>
<accession>A0A9P8VDC2</accession>